<sequence length="391" mass="43551">MGRSPNVSYHDLVRPEEEDWHMLRDSAERRKIQNRLAQRAYRRNIKYRSMELEKLKQELSEIRKKTKTTSEEQNDRAQEEVLNQSEDLQNMTPTPQQQQWLMEPGYLRPQADRGRSRATSTSFIPTTTESSTAGYSPQPYNASAGMNGRQRAATLSPGRTAAPISPSPRRNDSSPLMHSGLPIMEGCHQASSVHPEPTLEGPQAFFPGADLMELYPFASGNPNIDVSMDCSSFAFERKDSMQSTSRQQSPQPQTMSQQQPHQQVMAEHMQPQSSDLTPIRISTPGTWGSSDTLINVEDYGCVSQNTANIAGTTPQHFGQETLLHLAARNGHCDVLRMLLQRGGMDINCRDAAGFTPLQLAVAAGMTEIVQILLDHGADMTALTALPEWSWV</sequence>
<name>A0A8H4IVW1_9PEZI</name>
<evidence type="ECO:0008006" key="7">
    <source>
        <dbReference type="Google" id="ProtNLM"/>
    </source>
</evidence>
<dbReference type="Pfam" id="PF12796">
    <property type="entry name" value="Ank_2"/>
    <property type="match status" value="1"/>
</dbReference>
<dbReference type="OrthoDB" id="20872at2759"/>
<evidence type="ECO:0000256" key="3">
    <source>
        <dbReference type="PROSITE-ProRule" id="PRU00023"/>
    </source>
</evidence>
<dbReference type="InterPro" id="IPR036770">
    <property type="entry name" value="Ankyrin_rpt-contain_sf"/>
</dbReference>
<gene>
    <name evidence="5" type="ORF">GTA08_BOTSDO05092</name>
</gene>
<dbReference type="PRINTS" id="PR01415">
    <property type="entry name" value="ANKYRIN"/>
</dbReference>
<feature type="repeat" description="ANK" evidence="3">
    <location>
        <begin position="318"/>
        <end position="342"/>
    </location>
</feature>
<organism evidence="5 6">
    <name type="scientific">Botryosphaeria dothidea</name>
    <dbReference type="NCBI Taxonomy" id="55169"/>
    <lineage>
        <taxon>Eukaryota</taxon>
        <taxon>Fungi</taxon>
        <taxon>Dikarya</taxon>
        <taxon>Ascomycota</taxon>
        <taxon>Pezizomycotina</taxon>
        <taxon>Dothideomycetes</taxon>
        <taxon>Dothideomycetes incertae sedis</taxon>
        <taxon>Botryosphaeriales</taxon>
        <taxon>Botryosphaeriaceae</taxon>
        <taxon>Botryosphaeria</taxon>
    </lineage>
</organism>
<dbReference type="Proteomes" id="UP000572817">
    <property type="component" value="Unassembled WGS sequence"/>
</dbReference>
<feature type="repeat" description="ANK" evidence="3">
    <location>
        <begin position="352"/>
        <end position="384"/>
    </location>
</feature>
<reference evidence="5" key="1">
    <citation type="submission" date="2020-04" db="EMBL/GenBank/DDBJ databases">
        <title>Genome Assembly and Annotation of Botryosphaeria dothidea sdau 11-99, a Latent Pathogen of Apple Fruit Ring Rot in China.</title>
        <authorList>
            <person name="Yu C."/>
            <person name="Diao Y."/>
            <person name="Lu Q."/>
            <person name="Zhao J."/>
            <person name="Cui S."/>
            <person name="Peng C."/>
            <person name="He B."/>
            <person name="Liu H."/>
        </authorList>
    </citation>
    <scope>NUCLEOTIDE SEQUENCE [LARGE SCALE GENOMIC DNA]</scope>
    <source>
        <strain evidence="5">Sdau11-99</strain>
    </source>
</reference>
<feature type="region of interest" description="Disordered" evidence="4">
    <location>
        <begin position="110"/>
        <end position="181"/>
    </location>
</feature>
<dbReference type="PROSITE" id="PS50088">
    <property type="entry name" value="ANK_REPEAT"/>
    <property type="match status" value="2"/>
</dbReference>
<accession>A0A8H4IVW1</accession>
<evidence type="ECO:0000256" key="2">
    <source>
        <dbReference type="ARBA" id="ARBA00023043"/>
    </source>
</evidence>
<dbReference type="SUPFAM" id="SSF48403">
    <property type="entry name" value="Ankyrin repeat"/>
    <property type="match status" value="1"/>
</dbReference>
<feature type="compositionally biased region" description="Low complexity" evidence="4">
    <location>
        <begin position="241"/>
        <end position="263"/>
    </location>
</feature>
<dbReference type="PANTHER" id="PTHR24173:SF74">
    <property type="entry name" value="ANKYRIN REPEAT DOMAIN-CONTAINING PROTEIN 16"/>
    <property type="match status" value="1"/>
</dbReference>
<keyword evidence="2 3" id="KW-0040">ANK repeat</keyword>
<evidence type="ECO:0000256" key="1">
    <source>
        <dbReference type="ARBA" id="ARBA00022737"/>
    </source>
</evidence>
<proteinExistence type="predicted"/>
<dbReference type="EMBL" id="WWBZ02000033">
    <property type="protein sequence ID" value="KAF4307309.1"/>
    <property type="molecule type" value="Genomic_DNA"/>
</dbReference>
<feature type="compositionally biased region" description="Polar residues" evidence="4">
    <location>
        <begin position="81"/>
        <end position="95"/>
    </location>
</feature>
<comment type="caution">
    <text evidence="5">The sequence shown here is derived from an EMBL/GenBank/DDBJ whole genome shotgun (WGS) entry which is preliminary data.</text>
</comment>
<dbReference type="PANTHER" id="PTHR24173">
    <property type="entry name" value="ANKYRIN REPEAT CONTAINING"/>
    <property type="match status" value="1"/>
</dbReference>
<keyword evidence="6" id="KW-1185">Reference proteome</keyword>
<dbReference type="InterPro" id="IPR002110">
    <property type="entry name" value="Ankyrin_rpt"/>
</dbReference>
<dbReference type="Gene3D" id="1.25.40.20">
    <property type="entry name" value="Ankyrin repeat-containing domain"/>
    <property type="match status" value="1"/>
</dbReference>
<feature type="compositionally biased region" description="Basic and acidic residues" evidence="4">
    <location>
        <begin position="63"/>
        <end position="79"/>
    </location>
</feature>
<feature type="region of interest" description="Disordered" evidence="4">
    <location>
        <begin position="237"/>
        <end position="279"/>
    </location>
</feature>
<dbReference type="AlphaFoldDB" id="A0A8H4IVW1"/>
<protein>
    <recommendedName>
        <fullName evidence="7">BZIP domain-containing protein</fullName>
    </recommendedName>
</protein>
<evidence type="ECO:0000256" key="4">
    <source>
        <dbReference type="SAM" id="MobiDB-lite"/>
    </source>
</evidence>
<dbReference type="SMART" id="SM00248">
    <property type="entry name" value="ANK"/>
    <property type="match status" value="2"/>
</dbReference>
<feature type="region of interest" description="Disordered" evidence="4">
    <location>
        <begin position="63"/>
        <end position="95"/>
    </location>
</feature>
<evidence type="ECO:0000313" key="6">
    <source>
        <dbReference type="Proteomes" id="UP000572817"/>
    </source>
</evidence>
<dbReference type="PROSITE" id="PS50297">
    <property type="entry name" value="ANK_REP_REGION"/>
    <property type="match status" value="2"/>
</dbReference>
<dbReference type="CDD" id="cd14688">
    <property type="entry name" value="bZIP_YAP"/>
    <property type="match status" value="1"/>
</dbReference>
<feature type="compositionally biased region" description="Polar residues" evidence="4">
    <location>
        <begin position="117"/>
        <end position="141"/>
    </location>
</feature>
<keyword evidence="1" id="KW-0677">Repeat</keyword>
<evidence type="ECO:0000313" key="5">
    <source>
        <dbReference type="EMBL" id="KAF4307309.1"/>
    </source>
</evidence>